<feature type="transmembrane region" description="Helical" evidence="5">
    <location>
        <begin position="41"/>
        <end position="65"/>
    </location>
</feature>
<evidence type="ECO:0000256" key="5">
    <source>
        <dbReference type="SAM" id="Phobius"/>
    </source>
</evidence>
<organism evidence="7 8">
    <name type="scientific">Kingella bonacorsii</name>
    <dbReference type="NCBI Taxonomy" id="2796361"/>
    <lineage>
        <taxon>Bacteria</taxon>
        <taxon>Pseudomonadati</taxon>
        <taxon>Pseudomonadota</taxon>
        <taxon>Betaproteobacteria</taxon>
        <taxon>Neisseriales</taxon>
        <taxon>Neisseriaceae</taxon>
        <taxon>Kingella</taxon>
    </lineage>
</organism>
<keyword evidence="3 5" id="KW-1133">Transmembrane helix</keyword>
<keyword evidence="1" id="KW-1003">Cell membrane</keyword>
<evidence type="ECO:0000313" key="8">
    <source>
        <dbReference type="Proteomes" id="UP000614058"/>
    </source>
</evidence>
<gene>
    <name evidence="7" type="ORF">JDW22_04725</name>
</gene>
<dbReference type="Pfam" id="PF06305">
    <property type="entry name" value="LapA_dom"/>
    <property type="match status" value="1"/>
</dbReference>
<dbReference type="InterPro" id="IPR010445">
    <property type="entry name" value="LapA_dom"/>
</dbReference>
<sequence>MKLFYTIIKLAILAVLLVFALINTAKVPFFYLPSESLELPLIVILFGAFVAGALFGLFALFGRLIHLRNENARLRAEVQKNARLTTQDITAPQPVNAAKK</sequence>
<proteinExistence type="predicted"/>
<reference evidence="7 8" key="1">
    <citation type="journal article" date="2021" name="Pathogens">
        <title>Isolation and Characterization of Kingella bonacorsii sp. nov., A Novel Kingella Species Detected in a Stable Periodontitis Subject.</title>
        <authorList>
            <person name="Antezack A."/>
            <person name="Boxberger M."/>
            <person name="Rolland C."/>
            <person name="Monnet-Corti V."/>
            <person name="La Scola B."/>
        </authorList>
    </citation>
    <scope>NUCLEOTIDE SEQUENCE [LARGE SCALE GENOMIC DNA]</scope>
    <source>
        <strain evidence="7 8">Marseille-Q4569</strain>
    </source>
</reference>
<evidence type="ECO:0000256" key="2">
    <source>
        <dbReference type="ARBA" id="ARBA00022692"/>
    </source>
</evidence>
<dbReference type="GeneID" id="84907043"/>
<protein>
    <submittedName>
        <fullName evidence="7">DUF1049 domain-containing protein</fullName>
    </submittedName>
</protein>
<evidence type="ECO:0000256" key="4">
    <source>
        <dbReference type="ARBA" id="ARBA00023136"/>
    </source>
</evidence>
<dbReference type="RefSeq" id="WP_003794088.1">
    <property type="nucleotide sequence ID" value="NZ_JAEHNZ010000001.1"/>
</dbReference>
<evidence type="ECO:0000313" key="7">
    <source>
        <dbReference type="EMBL" id="MBK0395903.1"/>
    </source>
</evidence>
<evidence type="ECO:0000256" key="1">
    <source>
        <dbReference type="ARBA" id="ARBA00022475"/>
    </source>
</evidence>
<dbReference type="EMBL" id="JAEHNZ010000001">
    <property type="protein sequence ID" value="MBK0395903.1"/>
    <property type="molecule type" value="Genomic_DNA"/>
</dbReference>
<evidence type="ECO:0000256" key="3">
    <source>
        <dbReference type="ARBA" id="ARBA00022989"/>
    </source>
</evidence>
<dbReference type="Proteomes" id="UP000614058">
    <property type="component" value="Unassembled WGS sequence"/>
</dbReference>
<evidence type="ECO:0000259" key="6">
    <source>
        <dbReference type="Pfam" id="PF06305"/>
    </source>
</evidence>
<feature type="domain" description="Lipopolysaccharide assembly protein A" evidence="6">
    <location>
        <begin position="23"/>
        <end position="80"/>
    </location>
</feature>
<keyword evidence="8" id="KW-1185">Reference proteome</keyword>
<accession>A0ABS1BRL4</accession>
<keyword evidence="4 5" id="KW-0472">Membrane</keyword>
<comment type="caution">
    <text evidence="7">The sequence shown here is derived from an EMBL/GenBank/DDBJ whole genome shotgun (WGS) entry which is preliminary data.</text>
</comment>
<name>A0ABS1BRL4_9NEIS</name>
<keyword evidence="2 5" id="KW-0812">Transmembrane</keyword>